<dbReference type="EMBL" id="JANAVB010035817">
    <property type="protein sequence ID" value="KAJ6804756.1"/>
    <property type="molecule type" value="Genomic_DNA"/>
</dbReference>
<keyword evidence="5" id="KW-1185">Reference proteome</keyword>
<sequence length="286" mass="31962">MSTFFVAWGQTVRGAPIDPLPSYDQSWLRPRSPPRCPFEHWGYEFMAKPPKPNAFPPSHVEVDPDEITNLLLHYSQHYITTELKPTARNKYSTFEVLLAHIWRKITTARGLRDTEELSTMVRVSVNGRSRLKRLDDTVPPPPSEFFGNLVLNAYPNTSAKRLVEGGLEEAAGLVHEAVAEVDGEYFQSFVDFGAVHGEEEGLAPVYDSDANVLSPNLEVDSLLRFRFQELDFGGGGALAAFLPTWVPVDGLMVFLPSLREDGGVDVFVGLREEHAKVLRQISHSLD</sequence>
<reference evidence="4" key="2">
    <citation type="submission" date="2023-04" db="EMBL/GenBank/DDBJ databases">
        <authorList>
            <person name="Bruccoleri R.E."/>
            <person name="Oakeley E.J."/>
            <person name="Faust A.-M."/>
            <person name="Dessus-Babus S."/>
            <person name="Altorfer M."/>
            <person name="Burckhardt D."/>
            <person name="Oertli M."/>
            <person name="Naumann U."/>
            <person name="Petersen F."/>
            <person name="Wong J."/>
        </authorList>
    </citation>
    <scope>NUCLEOTIDE SEQUENCE</scope>
    <source>
        <strain evidence="4">GSM-AAB239-AS_SAM_17_03QT</strain>
        <tissue evidence="4">Leaf</tissue>
    </source>
</reference>
<dbReference type="InterPro" id="IPR023213">
    <property type="entry name" value="CAT-like_dom_sf"/>
</dbReference>
<dbReference type="PANTHER" id="PTHR31642">
    <property type="entry name" value="TRICHOTHECENE 3-O-ACETYLTRANSFERASE"/>
    <property type="match status" value="1"/>
</dbReference>
<accession>A0AAX6EL64</accession>
<evidence type="ECO:0000313" key="5">
    <source>
        <dbReference type="Proteomes" id="UP001140949"/>
    </source>
</evidence>
<dbReference type="GO" id="GO:0016747">
    <property type="term" value="F:acyltransferase activity, transferring groups other than amino-acyl groups"/>
    <property type="evidence" value="ECO:0007669"/>
    <property type="project" value="TreeGrafter"/>
</dbReference>
<comment type="similarity">
    <text evidence="1">Belongs to the plant acyltransferase family.</text>
</comment>
<dbReference type="AlphaFoldDB" id="A0AAX6EL64"/>
<organism evidence="4 5">
    <name type="scientific">Iris pallida</name>
    <name type="common">Sweet iris</name>
    <dbReference type="NCBI Taxonomy" id="29817"/>
    <lineage>
        <taxon>Eukaryota</taxon>
        <taxon>Viridiplantae</taxon>
        <taxon>Streptophyta</taxon>
        <taxon>Embryophyta</taxon>
        <taxon>Tracheophyta</taxon>
        <taxon>Spermatophyta</taxon>
        <taxon>Magnoliopsida</taxon>
        <taxon>Liliopsida</taxon>
        <taxon>Asparagales</taxon>
        <taxon>Iridaceae</taxon>
        <taxon>Iridoideae</taxon>
        <taxon>Irideae</taxon>
        <taxon>Iris</taxon>
    </lineage>
</organism>
<reference evidence="4" key="1">
    <citation type="journal article" date="2023" name="GigaByte">
        <title>Genome assembly of the bearded iris, Iris pallida Lam.</title>
        <authorList>
            <person name="Bruccoleri R.E."/>
            <person name="Oakeley E.J."/>
            <person name="Faust A.M.E."/>
            <person name="Altorfer M."/>
            <person name="Dessus-Babus S."/>
            <person name="Burckhardt D."/>
            <person name="Oertli M."/>
            <person name="Naumann U."/>
            <person name="Petersen F."/>
            <person name="Wong J."/>
        </authorList>
    </citation>
    <scope>NUCLEOTIDE SEQUENCE</scope>
    <source>
        <strain evidence="4">GSM-AAB239-AS_SAM_17_03QT</strain>
    </source>
</reference>
<dbReference type="InterPro" id="IPR050317">
    <property type="entry name" value="Plant_Fungal_Acyltransferase"/>
</dbReference>
<proteinExistence type="inferred from homology"/>
<keyword evidence="3" id="KW-0012">Acyltransferase</keyword>
<evidence type="ECO:0000256" key="2">
    <source>
        <dbReference type="ARBA" id="ARBA00022679"/>
    </source>
</evidence>
<protein>
    <submittedName>
        <fullName evidence="4">Agmatine hydroxycinnamoyltransferase 1-like</fullName>
    </submittedName>
</protein>
<gene>
    <name evidence="4" type="ORF">M6B38_184605</name>
</gene>
<evidence type="ECO:0000256" key="1">
    <source>
        <dbReference type="ARBA" id="ARBA00009861"/>
    </source>
</evidence>
<comment type="caution">
    <text evidence="4">The sequence shown here is derived from an EMBL/GenBank/DDBJ whole genome shotgun (WGS) entry which is preliminary data.</text>
</comment>
<evidence type="ECO:0000313" key="4">
    <source>
        <dbReference type="EMBL" id="KAJ6804756.1"/>
    </source>
</evidence>
<dbReference type="Pfam" id="PF02458">
    <property type="entry name" value="Transferase"/>
    <property type="match status" value="1"/>
</dbReference>
<dbReference type="Gene3D" id="3.30.559.10">
    <property type="entry name" value="Chloramphenicol acetyltransferase-like domain"/>
    <property type="match status" value="2"/>
</dbReference>
<evidence type="ECO:0000256" key="3">
    <source>
        <dbReference type="ARBA" id="ARBA00023315"/>
    </source>
</evidence>
<name>A0AAX6EL64_IRIPA</name>
<dbReference type="Proteomes" id="UP001140949">
    <property type="component" value="Unassembled WGS sequence"/>
</dbReference>
<keyword evidence="2" id="KW-0808">Transferase</keyword>
<dbReference type="PANTHER" id="PTHR31642:SF151">
    <property type="entry name" value="OS12G0134700 PROTEIN"/>
    <property type="match status" value="1"/>
</dbReference>